<organism evidence="8 9">
    <name type="scientific">Plectonema cf. radiosum LEGE 06105</name>
    <dbReference type="NCBI Taxonomy" id="945769"/>
    <lineage>
        <taxon>Bacteria</taxon>
        <taxon>Bacillati</taxon>
        <taxon>Cyanobacteriota</taxon>
        <taxon>Cyanophyceae</taxon>
        <taxon>Oscillatoriophycideae</taxon>
        <taxon>Oscillatoriales</taxon>
        <taxon>Microcoleaceae</taxon>
        <taxon>Plectonema</taxon>
    </lineage>
</organism>
<comment type="caution">
    <text evidence="8">The sequence shown here is derived from an EMBL/GenBank/DDBJ whole genome shotgun (WGS) entry which is preliminary data.</text>
</comment>
<dbReference type="InterPro" id="IPR023885">
    <property type="entry name" value="4Fe4S-binding_SPASM_dom"/>
</dbReference>
<dbReference type="Pfam" id="PF04055">
    <property type="entry name" value="Radical_SAM"/>
    <property type="match status" value="1"/>
</dbReference>
<dbReference type="PANTHER" id="PTHR43273:SF3">
    <property type="entry name" value="ANAEROBIC SULFATASE-MATURATING ENZYME HOMOLOG ASLB-RELATED"/>
    <property type="match status" value="1"/>
</dbReference>
<gene>
    <name evidence="8" type="ORF">IQ247_02015</name>
</gene>
<evidence type="ECO:0000256" key="3">
    <source>
        <dbReference type="ARBA" id="ARBA00022723"/>
    </source>
</evidence>
<reference evidence="8" key="1">
    <citation type="submission" date="2020-10" db="EMBL/GenBank/DDBJ databases">
        <authorList>
            <person name="Castelo-Branco R."/>
            <person name="Eusebio N."/>
            <person name="Adriana R."/>
            <person name="Vieira A."/>
            <person name="Brugerolle De Fraissinette N."/>
            <person name="Rezende De Castro R."/>
            <person name="Schneider M.P."/>
            <person name="Vasconcelos V."/>
            <person name="Leao P.N."/>
        </authorList>
    </citation>
    <scope>NUCLEOTIDE SEQUENCE</scope>
    <source>
        <strain evidence="8">LEGE 06105</strain>
    </source>
</reference>
<evidence type="ECO:0000256" key="5">
    <source>
        <dbReference type="ARBA" id="ARBA00023014"/>
    </source>
</evidence>
<dbReference type="PANTHER" id="PTHR43273">
    <property type="entry name" value="ANAEROBIC SULFATASE-MATURATING ENZYME HOMOLOG ASLB-RELATED"/>
    <property type="match status" value="1"/>
</dbReference>
<dbReference type="InterPro" id="IPR007197">
    <property type="entry name" value="rSAM"/>
</dbReference>
<sequence length="384" mass="44337">MHFIIKLSKLCNLRCNYCYEYAELANKERMSLDNLEFFFRGLAEYIHSQPNPDEFKPHFILHGGEPLLLPPDYLRSFVQIQEKYLASRGIEYSNSVQTNLVHLPQRTIDLLKELNLHLGISFDVFGHQRVDIKGKDSQDRVLPNIQKLIDNEIPFGAITVLHRQNYQNALQTFDFYNQLGVDYRILPIFSLDSETDERVKNLALSPQEIIQVYQQVAKKQFASGRIKIYPLYDYFTAASRYLSNQKIAEYNPAKREWALIININGDIYNDGEAYLPEGLMGNVFQQSLTEIFTSSQYQQVCHIRTQRTLTCRQCPFDLTCNQLPIAEACPSERTYSKTGELICAIAKPMIEFMIREIEAIDAAQLLLKSYSYLSNPVTAKVTLV</sequence>
<dbReference type="PROSITE" id="PS51918">
    <property type="entry name" value="RADICAL_SAM"/>
    <property type="match status" value="1"/>
</dbReference>
<name>A0A8J7F5A4_9CYAN</name>
<dbReference type="CDD" id="cd01335">
    <property type="entry name" value="Radical_SAM"/>
    <property type="match status" value="1"/>
</dbReference>
<protein>
    <submittedName>
        <fullName evidence="8">Radical SAM protein</fullName>
    </submittedName>
</protein>
<keyword evidence="4" id="KW-0408">Iron</keyword>
<dbReference type="GO" id="GO:0016491">
    <property type="term" value="F:oxidoreductase activity"/>
    <property type="evidence" value="ECO:0007669"/>
    <property type="project" value="InterPro"/>
</dbReference>
<dbReference type="AlphaFoldDB" id="A0A8J7F5A4"/>
<comment type="similarity">
    <text evidence="6">Belongs to the radical SAM superfamily. Anaerobic sulfatase-maturating enzyme family.</text>
</comment>
<keyword evidence="2" id="KW-0949">S-adenosyl-L-methionine</keyword>
<dbReference type="InterPro" id="IPR023867">
    <property type="entry name" value="Sulphatase_maturase_rSAM"/>
</dbReference>
<dbReference type="Pfam" id="PF13186">
    <property type="entry name" value="SPASM"/>
    <property type="match status" value="1"/>
</dbReference>
<dbReference type="SFLD" id="SFLDG01386">
    <property type="entry name" value="main_SPASM_domain-containing"/>
    <property type="match status" value="1"/>
</dbReference>
<dbReference type="RefSeq" id="WP_193916527.1">
    <property type="nucleotide sequence ID" value="NZ_JADEWL010000004.1"/>
</dbReference>
<comment type="cofactor">
    <cofactor evidence="1">
        <name>[4Fe-4S] cluster</name>
        <dbReference type="ChEBI" id="CHEBI:49883"/>
    </cofactor>
</comment>
<keyword evidence="3" id="KW-0479">Metal-binding</keyword>
<keyword evidence="9" id="KW-1185">Reference proteome</keyword>
<accession>A0A8J7F5A4</accession>
<dbReference type="GO" id="GO:0046872">
    <property type="term" value="F:metal ion binding"/>
    <property type="evidence" value="ECO:0007669"/>
    <property type="project" value="UniProtKB-KW"/>
</dbReference>
<dbReference type="GO" id="GO:0051536">
    <property type="term" value="F:iron-sulfur cluster binding"/>
    <property type="evidence" value="ECO:0007669"/>
    <property type="project" value="UniProtKB-KW"/>
</dbReference>
<dbReference type="EMBL" id="JADEWL010000004">
    <property type="protein sequence ID" value="MBE9211504.1"/>
    <property type="molecule type" value="Genomic_DNA"/>
</dbReference>
<dbReference type="Gene3D" id="3.20.20.70">
    <property type="entry name" value="Aldolase class I"/>
    <property type="match status" value="1"/>
</dbReference>
<evidence type="ECO:0000256" key="4">
    <source>
        <dbReference type="ARBA" id="ARBA00023004"/>
    </source>
</evidence>
<feature type="domain" description="Radical SAM core" evidence="7">
    <location>
        <begin position="1"/>
        <end position="225"/>
    </location>
</feature>
<dbReference type="SUPFAM" id="SSF102114">
    <property type="entry name" value="Radical SAM enzymes"/>
    <property type="match status" value="1"/>
</dbReference>
<evidence type="ECO:0000256" key="2">
    <source>
        <dbReference type="ARBA" id="ARBA00022691"/>
    </source>
</evidence>
<evidence type="ECO:0000256" key="1">
    <source>
        <dbReference type="ARBA" id="ARBA00001966"/>
    </source>
</evidence>
<evidence type="ECO:0000256" key="6">
    <source>
        <dbReference type="ARBA" id="ARBA00023601"/>
    </source>
</evidence>
<proteinExistence type="inferred from homology"/>
<keyword evidence="5" id="KW-0411">Iron-sulfur</keyword>
<evidence type="ECO:0000313" key="8">
    <source>
        <dbReference type="EMBL" id="MBE9211504.1"/>
    </source>
</evidence>
<evidence type="ECO:0000259" key="7">
    <source>
        <dbReference type="PROSITE" id="PS51918"/>
    </source>
</evidence>
<dbReference type="SFLD" id="SFLDS00029">
    <property type="entry name" value="Radical_SAM"/>
    <property type="match status" value="1"/>
</dbReference>
<dbReference type="Proteomes" id="UP000620559">
    <property type="component" value="Unassembled WGS sequence"/>
</dbReference>
<dbReference type="SFLD" id="SFLDG01072">
    <property type="entry name" value="dehydrogenase_like"/>
    <property type="match status" value="1"/>
</dbReference>
<evidence type="ECO:0000313" key="9">
    <source>
        <dbReference type="Proteomes" id="UP000620559"/>
    </source>
</evidence>
<dbReference type="InterPro" id="IPR013785">
    <property type="entry name" value="Aldolase_TIM"/>
</dbReference>
<dbReference type="SFLD" id="SFLDG01067">
    <property type="entry name" value="SPASM/twitch_domain_containing"/>
    <property type="match status" value="1"/>
</dbReference>
<dbReference type="InterPro" id="IPR058240">
    <property type="entry name" value="rSAM_sf"/>
</dbReference>